<dbReference type="PANTHER" id="PTHR48228">
    <property type="entry name" value="SUCCINYL-COA--D-CITRAMALATE COA-TRANSFERASE"/>
    <property type="match status" value="1"/>
</dbReference>
<organism evidence="1 2">
    <name type="scientific">Colwellia maritima</name>
    <dbReference type="NCBI Taxonomy" id="2912588"/>
    <lineage>
        <taxon>Bacteria</taxon>
        <taxon>Pseudomonadati</taxon>
        <taxon>Pseudomonadota</taxon>
        <taxon>Gammaproteobacteria</taxon>
        <taxon>Alteromonadales</taxon>
        <taxon>Colwelliaceae</taxon>
        <taxon>Colwellia</taxon>
    </lineage>
</organism>
<dbReference type="Gene3D" id="3.40.50.10540">
    <property type="entry name" value="Crotonobetainyl-coa:carnitine coa-transferase, domain 1"/>
    <property type="match status" value="1"/>
</dbReference>
<proteinExistence type="predicted"/>
<comment type="caution">
    <text evidence="1">The sequence shown here is derived from an EMBL/GenBank/DDBJ whole genome shotgun (WGS) entry which is preliminary data.</text>
</comment>
<keyword evidence="2" id="KW-1185">Reference proteome</keyword>
<dbReference type="EMBL" id="JAKKSL010000008">
    <property type="protein sequence ID" value="MCI2286187.1"/>
    <property type="molecule type" value="Genomic_DNA"/>
</dbReference>
<dbReference type="Pfam" id="PF02515">
    <property type="entry name" value="CoA_transf_3"/>
    <property type="match status" value="1"/>
</dbReference>
<dbReference type="InterPro" id="IPR003673">
    <property type="entry name" value="CoA-Trfase_fam_III"/>
</dbReference>
<keyword evidence="1" id="KW-0808">Transferase</keyword>
<protein>
    <submittedName>
        <fullName evidence="1">CoA transferase</fullName>
    </submittedName>
</protein>
<name>A0ABS9XAZ8_9GAMM</name>
<dbReference type="InterPro" id="IPR023606">
    <property type="entry name" value="CoA-Trfase_III_dom_1_sf"/>
</dbReference>
<dbReference type="InterPro" id="IPR050509">
    <property type="entry name" value="CoA-transferase_III"/>
</dbReference>
<dbReference type="SUPFAM" id="SSF89796">
    <property type="entry name" value="CoA-transferase family III (CaiB/BaiF)"/>
    <property type="match status" value="1"/>
</dbReference>
<sequence length="67" mass="7235">MSALQGIKVIEIAGIGPGPIASMMLADLGAEVILIERKTDNPNARLAFLTQTKQSFLNEENNQLLLI</sequence>
<dbReference type="GO" id="GO:0016740">
    <property type="term" value="F:transferase activity"/>
    <property type="evidence" value="ECO:0007669"/>
    <property type="project" value="UniProtKB-KW"/>
</dbReference>
<accession>A0ABS9XAZ8</accession>
<dbReference type="PANTHER" id="PTHR48228:SF5">
    <property type="entry name" value="ALPHA-METHYLACYL-COA RACEMASE"/>
    <property type="match status" value="1"/>
</dbReference>
<dbReference type="RefSeq" id="WP_242289526.1">
    <property type="nucleotide sequence ID" value="NZ_JAKKSL010000008.1"/>
</dbReference>
<evidence type="ECO:0000313" key="2">
    <source>
        <dbReference type="Proteomes" id="UP001139646"/>
    </source>
</evidence>
<evidence type="ECO:0000313" key="1">
    <source>
        <dbReference type="EMBL" id="MCI2286187.1"/>
    </source>
</evidence>
<reference evidence="1" key="1">
    <citation type="submission" date="2022-01" db="EMBL/GenBank/DDBJ databases">
        <title>Colwellia maritima, isolated from seawater.</title>
        <authorList>
            <person name="Kristyanto S."/>
            <person name="Jung J."/>
            <person name="Jeon C.O."/>
        </authorList>
    </citation>
    <scope>NUCLEOTIDE SEQUENCE</scope>
    <source>
        <strain evidence="1">MSW7</strain>
    </source>
</reference>
<gene>
    <name evidence="1" type="ORF">L3081_25580</name>
</gene>
<dbReference type="Proteomes" id="UP001139646">
    <property type="component" value="Unassembled WGS sequence"/>
</dbReference>